<feature type="domain" description="Glycosyl transferase family 1" evidence="1">
    <location>
        <begin position="221"/>
        <end position="371"/>
    </location>
</feature>
<evidence type="ECO:0000313" key="3">
    <source>
        <dbReference type="EMBL" id="OSQ40496.1"/>
    </source>
</evidence>
<dbReference type="STRING" id="1293891.TMES_01555"/>
<evidence type="ECO:0000259" key="2">
    <source>
        <dbReference type="Pfam" id="PF13439"/>
    </source>
</evidence>
<dbReference type="EMBL" id="JFKA01000001">
    <property type="protein sequence ID" value="OSQ40496.1"/>
    <property type="molecule type" value="Genomic_DNA"/>
</dbReference>
<dbReference type="PANTHER" id="PTHR12526:SF630">
    <property type="entry name" value="GLYCOSYLTRANSFERASE"/>
    <property type="match status" value="1"/>
</dbReference>
<dbReference type="Pfam" id="PF00534">
    <property type="entry name" value="Glycos_transf_1"/>
    <property type="match status" value="1"/>
</dbReference>
<dbReference type="SUPFAM" id="SSF53756">
    <property type="entry name" value="UDP-Glycosyltransferase/glycogen phosphorylase"/>
    <property type="match status" value="1"/>
</dbReference>
<evidence type="ECO:0000259" key="1">
    <source>
        <dbReference type="Pfam" id="PF00534"/>
    </source>
</evidence>
<reference evidence="3 4" key="1">
    <citation type="submission" date="2014-03" db="EMBL/GenBank/DDBJ databases">
        <title>The draft genome sequence of Thalassospira mesophila JCM 18969.</title>
        <authorList>
            <person name="Lai Q."/>
            <person name="Shao Z."/>
        </authorList>
    </citation>
    <scope>NUCLEOTIDE SEQUENCE [LARGE SCALE GENOMIC DNA]</scope>
    <source>
        <strain evidence="3 4">JCM 18969</strain>
    </source>
</reference>
<evidence type="ECO:0000313" key="4">
    <source>
        <dbReference type="Proteomes" id="UP000193391"/>
    </source>
</evidence>
<sequence>MFKKMKILFINSLYYPDIGGGLEISLKTLIDALKEENEVVVITTTTGKERIDYIDNVKVHRVQQRNIYNSNYKKRRNRITKVVWHLIEGFNIFKRRDIRDILKSENPDIVSIHNISGFGATLIDMLNSLNIPVIQVLHDLYNVCLNANMFKNRCQCEKQCTTCKIFKYRHKIKSEKVTAVLGVSKNILDRHRNLGYYKSVPLEFTIQNKRSIHKRRIYSSAKASTFGFIGAINEAKGVELLINEFSRITDKGVNLLIAGSGDKQYIETLKRNIPDNIKFIGQTIPKEFFERIDCCIVPSIWPDTLPGVVFESFIYGRPVIGSNKGGIPEMIDNEINGFIFDPKKNGDLSDKIYKLIQNVEKYNKLSLNAQEKGLHYTKVRDWKNKYMEIYNKTLDDFYK</sequence>
<dbReference type="Proteomes" id="UP000193391">
    <property type="component" value="Unassembled WGS sequence"/>
</dbReference>
<dbReference type="InterPro" id="IPR001296">
    <property type="entry name" value="Glyco_trans_1"/>
</dbReference>
<evidence type="ECO:0008006" key="5">
    <source>
        <dbReference type="Google" id="ProtNLM"/>
    </source>
</evidence>
<feature type="domain" description="Glycosyltransferase subfamily 4-like N-terminal" evidence="2">
    <location>
        <begin position="20"/>
        <end position="196"/>
    </location>
</feature>
<accession>A0A1Y2L3T5</accession>
<name>A0A1Y2L3T5_9PROT</name>
<dbReference type="GO" id="GO:0016757">
    <property type="term" value="F:glycosyltransferase activity"/>
    <property type="evidence" value="ECO:0007669"/>
    <property type="project" value="InterPro"/>
</dbReference>
<dbReference type="Gene3D" id="3.40.50.2000">
    <property type="entry name" value="Glycogen Phosphorylase B"/>
    <property type="match status" value="2"/>
</dbReference>
<dbReference type="RefSeq" id="WP_085578772.1">
    <property type="nucleotide sequence ID" value="NZ_JFKA01000001.1"/>
</dbReference>
<dbReference type="OrthoDB" id="7249056at2"/>
<proteinExistence type="predicted"/>
<gene>
    <name evidence="3" type="ORF">TMES_01555</name>
</gene>
<dbReference type="CDD" id="cd03823">
    <property type="entry name" value="GT4_ExpE7-like"/>
    <property type="match status" value="1"/>
</dbReference>
<protein>
    <recommendedName>
        <fullName evidence="5">Glycosyltransferase subfamily 4-like N-terminal domain-containing protein</fullName>
    </recommendedName>
</protein>
<dbReference type="Pfam" id="PF13439">
    <property type="entry name" value="Glyco_transf_4"/>
    <property type="match status" value="1"/>
</dbReference>
<dbReference type="AlphaFoldDB" id="A0A1Y2L3T5"/>
<dbReference type="PANTHER" id="PTHR12526">
    <property type="entry name" value="GLYCOSYLTRANSFERASE"/>
    <property type="match status" value="1"/>
</dbReference>
<dbReference type="InterPro" id="IPR028098">
    <property type="entry name" value="Glyco_trans_4-like_N"/>
</dbReference>
<comment type="caution">
    <text evidence="3">The sequence shown here is derived from an EMBL/GenBank/DDBJ whole genome shotgun (WGS) entry which is preliminary data.</text>
</comment>
<keyword evidence="4" id="KW-1185">Reference proteome</keyword>
<organism evidence="3 4">
    <name type="scientific">Thalassospira mesophila</name>
    <dbReference type="NCBI Taxonomy" id="1293891"/>
    <lineage>
        <taxon>Bacteria</taxon>
        <taxon>Pseudomonadati</taxon>
        <taxon>Pseudomonadota</taxon>
        <taxon>Alphaproteobacteria</taxon>
        <taxon>Rhodospirillales</taxon>
        <taxon>Thalassospiraceae</taxon>
        <taxon>Thalassospira</taxon>
    </lineage>
</organism>